<feature type="compositionally biased region" description="Basic and acidic residues" evidence="8">
    <location>
        <begin position="838"/>
        <end position="856"/>
    </location>
</feature>
<evidence type="ECO:0000313" key="11">
    <source>
        <dbReference type="EMBL" id="KAK6171365.1"/>
    </source>
</evidence>
<feature type="transmembrane region" description="Helical" evidence="9">
    <location>
        <begin position="156"/>
        <end position="177"/>
    </location>
</feature>
<evidence type="ECO:0000256" key="8">
    <source>
        <dbReference type="SAM" id="MobiDB-lite"/>
    </source>
</evidence>
<feature type="compositionally biased region" description="Polar residues" evidence="8">
    <location>
        <begin position="859"/>
        <end position="868"/>
    </location>
</feature>
<evidence type="ECO:0000256" key="7">
    <source>
        <dbReference type="SAM" id="Coils"/>
    </source>
</evidence>
<dbReference type="InterPro" id="IPR008795">
    <property type="entry name" value="Prominin"/>
</dbReference>
<comment type="caution">
    <text evidence="11">The sequence shown here is derived from an EMBL/GenBank/DDBJ whole genome shotgun (WGS) entry which is preliminary data.</text>
</comment>
<reference evidence="11 12" key="1">
    <citation type="submission" date="2024-01" db="EMBL/GenBank/DDBJ databases">
        <title>The genome of the rayed Mediterranean limpet Patella caerulea (Linnaeus, 1758).</title>
        <authorList>
            <person name="Anh-Thu Weber A."/>
            <person name="Halstead-Nussloch G."/>
        </authorList>
    </citation>
    <scope>NUCLEOTIDE SEQUENCE [LARGE SCALE GENOMIC DNA]</scope>
    <source>
        <strain evidence="11">AATW-2023a</strain>
        <tissue evidence="11">Whole specimen</tissue>
    </source>
</reference>
<sequence length="927" mass="103116">MLHRTRMACAFASVCLIILAMDAGVIKAANPTNTSSLTSENTELKKNPIERGMEVLYDMTNSFLGIVQKGHLYDQKWINLTLLVQGKFDSSQIVENWSEVADYGMGFSVCLVFGLLFAIFMPFVGCIFCCCRLAGKCGGKRKSRDPKHAKCKKMSYCTVLLIINIFSLAGIVCAFVTSDLIHQKLENENNEGPVGTIDSALSKIKTYVNDTVNDLQQQALDKFDSARNSIITSINSSAATAVDDVLKLVNASTYLNQAKDLSKKVNEARDELITLNTTLLDLKTNGDNLTEELRQLKEDINNTCVSSANGCNKLDLNNYDTDADFSKLSDFSTEITKVSDSLNISKFVRQAESKVNEVKQNSTDVIRNNIDEASTAVNKIRTEMVTGINDYKSSIRNTTEPLTSFQTQLNNNQEDIKQYGNYIWYAGIAISCVFLLILVCYCLGVLFGLCGERPGRGAACCNTGAGGNFLMAGVAFSFMFSWILMIICIVLFIPGGLVYTEVCRYFQTHDPNLLKPFEDQFTQGYDLSQKLYQKPNANISIVQILNNCKNNEAIYTAAYLENLISLDSILNLTSVNTQIDEITKSNVKFNNITIITPELKQQITDFGEAGIGNIDYDLYEAEIKKNLTRVDLTELAGKLTNYANEIRQANQAQAQEFDDFAQRLRNIDNTVVSTMKADVTKLSDNLIRLKAKSDVKNETTALVAGLEASQTKFNADGVNSVNEMIKKVVTAVKSQVSSTIGDVKNYVKNDAGKCAPLFESLYLLTDSVCVVMLNPLNGFWFSMGWCLFFFIPSIIFAVKLSTLYHREEEYTEKEFDEPNFTMYAGPNPDRIPLTSMDQPHERGYGAHNTGYRDDGYNGKSRNGYSTHAESPPAYDDNYNRGSKRPRNEANDSASGDGVPYYYYPPPNETPLPGYSPPPPPSLYSNRY</sequence>
<feature type="coiled-coil region" evidence="7">
    <location>
        <begin position="251"/>
        <end position="299"/>
    </location>
</feature>
<feature type="region of interest" description="Disordered" evidence="8">
    <location>
        <begin position="816"/>
        <end position="927"/>
    </location>
</feature>
<dbReference type="EMBL" id="JAZGQO010000014">
    <property type="protein sequence ID" value="KAK6171365.1"/>
    <property type="molecule type" value="Genomic_DNA"/>
</dbReference>
<dbReference type="AlphaFoldDB" id="A0AAN8J799"/>
<keyword evidence="10" id="KW-0732">Signal</keyword>
<feature type="chain" id="PRO_5043008188" description="Prominin-like protein" evidence="10">
    <location>
        <begin position="29"/>
        <end position="927"/>
    </location>
</feature>
<dbReference type="PANTHER" id="PTHR22730">
    <property type="entry name" value="PROMININ PROM PROTEIN"/>
    <property type="match status" value="1"/>
</dbReference>
<dbReference type="GO" id="GO:0016020">
    <property type="term" value="C:membrane"/>
    <property type="evidence" value="ECO:0007669"/>
    <property type="project" value="UniProtKB-SubCell"/>
</dbReference>
<keyword evidence="3 9" id="KW-0812">Transmembrane</keyword>
<evidence type="ECO:0000256" key="5">
    <source>
        <dbReference type="ARBA" id="ARBA00023136"/>
    </source>
</evidence>
<organism evidence="11 12">
    <name type="scientific">Patella caerulea</name>
    <name type="common">Rayed Mediterranean limpet</name>
    <dbReference type="NCBI Taxonomy" id="87958"/>
    <lineage>
        <taxon>Eukaryota</taxon>
        <taxon>Metazoa</taxon>
        <taxon>Spiralia</taxon>
        <taxon>Lophotrochozoa</taxon>
        <taxon>Mollusca</taxon>
        <taxon>Gastropoda</taxon>
        <taxon>Patellogastropoda</taxon>
        <taxon>Patelloidea</taxon>
        <taxon>Patellidae</taxon>
        <taxon>Patella</taxon>
    </lineage>
</organism>
<evidence type="ECO:0000256" key="4">
    <source>
        <dbReference type="ARBA" id="ARBA00022989"/>
    </source>
</evidence>
<protein>
    <recommendedName>
        <fullName evidence="13">Prominin-like protein</fullName>
    </recommendedName>
</protein>
<evidence type="ECO:0000256" key="1">
    <source>
        <dbReference type="ARBA" id="ARBA00004141"/>
    </source>
</evidence>
<feature type="transmembrane region" description="Helical" evidence="9">
    <location>
        <begin position="105"/>
        <end position="135"/>
    </location>
</feature>
<evidence type="ECO:0000256" key="6">
    <source>
        <dbReference type="ARBA" id="ARBA00023180"/>
    </source>
</evidence>
<evidence type="ECO:0008006" key="13">
    <source>
        <dbReference type="Google" id="ProtNLM"/>
    </source>
</evidence>
<keyword evidence="7" id="KW-0175">Coiled coil</keyword>
<dbReference type="Proteomes" id="UP001347796">
    <property type="component" value="Unassembled WGS sequence"/>
</dbReference>
<feature type="compositionally biased region" description="Pro residues" evidence="8">
    <location>
        <begin position="902"/>
        <end position="921"/>
    </location>
</feature>
<feature type="transmembrane region" description="Helical" evidence="9">
    <location>
        <begin position="779"/>
        <end position="798"/>
    </location>
</feature>
<comment type="subcellular location">
    <subcellularLocation>
        <location evidence="1">Membrane</location>
        <topology evidence="1">Multi-pass membrane protein</topology>
    </subcellularLocation>
</comment>
<keyword evidence="6" id="KW-0325">Glycoprotein</keyword>
<evidence type="ECO:0000256" key="9">
    <source>
        <dbReference type="SAM" id="Phobius"/>
    </source>
</evidence>
<feature type="transmembrane region" description="Helical" evidence="9">
    <location>
        <begin position="422"/>
        <end position="449"/>
    </location>
</feature>
<evidence type="ECO:0000256" key="10">
    <source>
        <dbReference type="SAM" id="SignalP"/>
    </source>
</evidence>
<evidence type="ECO:0000313" key="12">
    <source>
        <dbReference type="Proteomes" id="UP001347796"/>
    </source>
</evidence>
<feature type="signal peptide" evidence="10">
    <location>
        <begin position="1"/>
        <end position="28"/>
    </location>
</feature>
<evidence type="ECO:0000256" key="3">
    <source>
        <dbReference type="ARBA" id="ARBA00022692"/>
    </source>
</evidence>
<comment type="similarity">
    <text evidence="2">Belongs to the prominin family.</text>
</comment>
<proteinExistence type="inferred from homology"/>
<dbReference type="Pfam" id="PF05478">
    <property type="entry name" value="Prominin"/>
    <property type="match status" value="1"/>
</dbReference>
<keyword evidence="4 9" id="KW-1133">Transmembrane helix</keyword>
<gene>
    <name evidence="11" type="ORF">SNE40_019571</name>
</gene>
<keyword evidence="12" id="KW-1185">Reference proteome</keyword>
<evidence type="ECO:0000256" key="2">
    <source>
        <dbReference type="ARBA" id="ARBA00006058"/>
    </source>
</evidence>
<name>A0AAN8J799_PATCE</name>
<accession>A0AAN8J799</accession>
<dbReference type="PANTHER" id="PTHR22730:SF1">
    <property type="entry name" value="PROMININ-LIKE PROTEIN"/>
    <property type="match status" value="1"/>
</dbReference>
<keyword evidence="5 9" id="KW-0472">Membrane</keyword>
<feature type="transmembrane region" description="Helical" evidence="9">
    <location>
        <begin position="469"/>
        <end position="493"/>
    </location>
</feature>